<feature type="region of interest" description="Disordered" evidence="1">
    <location>
        <begin position="13"/>
        <end position="112"/>
    </location>
</feature>
<gene>
    <name evidence="2" type="ORF">EUX98_g8549</name>
</gene>
<feature type="compositionally biased region" description="Low complexity" evidence="1">
    <location>
        <begin position="65"/>
        <end position="84"/>
    </location>
</feature>
<comment type="caution">
    <text evidence="2">The sequence shown here is derived from an EMBL/GenBank/DDBJ whole genome shotgun (WGS) entry which is preliminary data.</text>
</comment>
<sequence length="565" mass="65306">MLRKCAEVLSRLRARRASRFTNSENTTYEPATKRRRASSVSSDSEYDEDDDASPDSEYVPDDDTSSLSCRSSSSRPSLISRATSTSTPEKKVARKAAREEKQQKELQEQTQRWREIREASKRDDEWCEGLHGVDVQGTDHHAKPTKGRALPLPTEPRPWHGIPFRRFMHLSASKEEKLTKGQMTNAIKNNEIAHKKRAERCVTYMKTYAVTDRPDLHVETLERRKWAKVGKAKYLQDAHEECLRLVDPDVPVVEDSCMFRDRDGLTLAAFISKHTHEGQTVMDNIWPTEVNGFLANQEAFFSRAHMTLKGYDMRHPTCANSWMEYIDERDLQFWEDGHPRARHVWKQICHHMELWQESKHGEKPLRPARELLGKNKSEFTETIKLMYADDNITSLLNEYVKLLFPDVYDDLAKSAARGRWVEKTFAAGTRMFGGVFLGRVTLYNLQTAIHMDKMDAICVCFCGGQFVGGEAIFPDLHVKFRYRPGDIIIFRSAGLWHMVAPWKPERVPKDAPEGTLPPGRISRVYTTHRVVAKRLLRDDWHQHVVQEATYPSKKRKKPCKKPRVQ</sequence>
<accession>A0A4S4M7S7</accession>
<evidence type="ECO:0000313" key="2">
    <source>
        <dbReference type="EMBL" id="THH20618.1"/>
    </source>
</evidence>
<name>A0A4S4M7S7_9APHY</name>
<feature type="compositionally biased region" description="Acidic residues" evidence="1">
    <location>
        <begin position="44"/>
        <end position="64"/>
    </location>
</feature>
<evidence type="ECO:0000313" key="3">
    <source>
        <dbReference type="Proteomes" id="UP000308730"/>
    </source>
</evidence>
<feature type="compositionally biased region" description="Basic and acidic residues" evidence="1">
    <location>
        <begin position="88"/>
        <end position="112"/>
    </location>
</feature>
<feature type="compositionally biased region" description="Polar residues" evidence="1">
    <location>
        <begin position="20"/>
        <end position="29"/>
    </location>
</feature>
<keyword evidence="3" id="KW-1185">Reference proteome</keyword>
<dbReference type="EMBL" id="SGPM01000485">
    <property type="protein sequence ID" value="THH20618.1"/>
    <property type="molecule type" value="Genomic_DNA"/>
</dbReference>
<dbReference type="Proteomes" id="UP000308730">
    <property type="component" value="Unassembled WGS sequence"/>
</dbReference>
<feature type="region of interest" description="Disordered" evidence="1">
    <location>
        <begin position="135"/>
        <end position="157"/>
    </location>
</feature>
<reference evidence="2 3" key="1">
    <citation type="submission" date="2019-02" db="EMBL/GenBank/DDBJ databases">
        <title>Genome sequencing of the rare red list fungi Antrodiella citrinella (Flaviporus citrinellus).</title>
        <authorList>
            <person name="Buettner E."/>
            <person name="Kellner H."/>
        </authorList>
    </citation>
    <scope>NUCLEOTIDE SEQUENCE [LARGE SCALE GENOMIC DNA]</scope>
    <source>
        <strain evidence="2 3">DSM 108506</strain>
    </source>
</reference>
<dbReference type="OrthoDB" id="2658103at2759"/>
<organism evidence="2 3">
    <name type="scientific">Antrodiella citrinella</name>
    <dbReference type="NCBI Taxonomy" id="2447956"/>
    <lineage>
        <taxon>Eukaryota</taxon>
        <taxon>Fungi</taxon>
        <taxon>Dikarya</taxon>
        <taxon>Basidiomycota</taxon>
        <taxon>Agaricomycotina</taxon>
        <taxon>Agaricomycetes</taxon>
        <taxon>Polyporales</taxon>
        <taxon>Steccherinaceae</taxon>
        <taxon>Antrodiella</taxon>
    </lineage>
</organism>
<proteinExistence type="predicted"/>
<protein>
    <submittedName>
        <fullName evidence="2">Uncharacterized protein</fullName>
    </submittedName>
</protein>
<dbReference type="Gene3D" id="3.60.130.30">
    <property type="match status" value="1"/>
</dbReference>
<evidence type="ECO:0000256" key="1">
    <source>
        <dbReference type="SAM" id="MobiDB-lite"/>
    </source>
</evidence>
<dbReference type="AlphaFoldDB" id="A0A4S4M7S7"/>